<keyword evidence="4" id="KW-1185">Reference proteome</keyword>
<evidence type="ECO:0000259" key="2">
    <source>
        <dbReference type="Pfam" id="PF19843"/>
    </source>
</evidence>
<feature type="domain" description="DUF6318" evidence="2">
    <location>
        <begin position="54"/>
        <end position="185"/>
    </location>
</feature>
<gene>
    <name evidence="3" type="ORF">CLV28_1861</name>
</gene>
<comment type="caution">
    <text evidence="3">The sequence shown here is derived from an EMBL/GenBank/DDBJ whole genome shotgun (WGS) entry which is preliminary data.</text>
</comment>
<feature type="region of interest" description="Disordered" evidence="1">
    <location>
        <begin position="1"/>
        <end position="63"/>
    </location>
</feature>
<feature type="compositionally biased region" description="Low complexity" evidence="1">
    <location>
        <begin position="14"/>
        <end position="56"/>
    </location>
</feature>
<feature type="compositionally biased region" description="Gly residues" evidence="1">
    <location>
        <begin position="1"/>
        <end position="13"/>
    </location>
</feature>
<evidence type="ECO:0000313" key="3">
    <source>
        <dbReference type="EMBL" id="PJJ74365.1"/>
    </source>
</evidence>
<dbReference type="EMBL" id="PGFE01000002">
    <property type="protein sequence ID" value="PJJ74365.1"/>
    <property type="molecule type" value="Genomic_DNA"/>
</dbReference>
<dbReference type="Pfam" id="PF19843">
    <property type="entry name" value="DUF6318"/>
    <property type="match status" value="1"/>
</dbReference>
<dbReference type="AlphaFoldDB" id="A0A2M9CRA2"/>
<evidence type="ECO:0000313" key="4">
    <source>
        <dbReference type="Proteomes" id="UP000231693"/>
    </source>
</evidence>
<name>A0A2M9CRA2_9CELL</name>
<sequence>MLATGGCTGGGAAQGAASPPASSAPTVSGSSEPTATTVTPTPAATPTATGTAVKPVRPADLDRTDARGAEAAATYFLELYPYVMATGDTAEWDAMTFEKTCEFCTKISDAALAYSAGGKSVTGGDVHLGAVERLSKDSLTGIYPVRVNIRQDDSTLLDSSGSTIQVLEGISSTLIVETVRDDTGWLVAAVSVDA</sequence>
<dbReference type="InterPro" id="IPR046281">
    <property type="entry name" value="DUF6318"/>
</dbReference>
<proteinExistence type="predicted"/>
<dbReference type="Proteomes" id="UP000231693">
    <property type="component" value="Unassembled WGS sequence"/>
</dbReference>
<organism evidence="3 4">
    <name type="scientific">Sediminihabitans luteus</name>
    <dbReference type="NCBI Taxonomy" id="1138585"/>
    <lineage>
        <taxon>Bacteria</taxon>
        <taxon>Bacillati</taxon>
        <taxon>Actinomycetota</taxon>
        <taxon>Actinomycetes</taxon>
        <taxon>Micrococcales</taxon>
        <taxon>Cellulomonadaceae</taxon>
        <taxon>Sediminihabitans</taxon>
    </lineage>
</organism>
<evidence type="ECO:0000256" key="1">
    <source>
        <dbReference type="SAM" id="MobiDB-lite"/>
    </source>
</evidence>
<protein>
    <recommendedName>
        <fullName evidence="2">DUF6318 domain-containing protein</fullName>
    </recommendedName>
</protein>
<reference evidence="3 4" key="1">
    <citation type="submission" date="2017-11" db="EMBL/GenBank/DDBJ databases">
        <title>Genomic Encyclopedia of Archaeal and Bacterial Type Strains, Phase II (KMG-II): From Individual Species to Whole Genera.</title>
        <authorList>
            <person name="Goeker M."/>
        </authorList>
    </citation>
    <scope>NUCLEOTIDE SEQUENCE [LARGE SCALE GENOMIC DNA]</scope>
    <source>
        <strain evidence="3 4">DSM 25478</strain>
    </source>
</reference>
<accession>A0A2M9CRA2</accession>